<evidence type="ECO:0000256" key="6">
    <source>
        <dbReference type="SAM" id="Phobius"/>
    </source>
</evidence>
<dbReference type="GO" id="GO:0005886">
    <property type="term" value="C:plasma membrane"/>
    <property type="evidence" value="ECO:0007669"/>
    <property type="project" value="UniProtKB-SubCell"/>
</dbReference>
<evidence type="ECO:0000313" key="9">
    <source>
        <dbReference type="Proteomes" id="UP000006512"/>
    </source>
</evidence>
<keyword evidence="5 6" id="KW-0472">Membrane</keyword>
<organism evidence="8 9">
    <name type="scientific">Asticcacaulis biprosthecium C19</name>
    <dbReference type="NCBI Taxonomy" id="715226"/>
    <lineage>
        <taxon>Bacteria</taxon>
        <taxon>Pseudomonadati</taxon>
        <taxon>Pseudomonadota</taxon>
        <taxon>Alphaproteobacteria</taxon>
        <taxon>Caulobacterales</taxon>
        <taxon>Caulobacteraceae</taxon>
        <taxon>Asticcacaulis</taxon>
    </lineage>
</organism>
<feature type="transmembrane region" description="Helical" evidence="6">
    <location>
        <begin position="34"/>
        <end position="52"/>
    </location>
</feature>
<keyword evidence="9" id="KW-1185">Reference proteome</keyword>
<proteinExistence type="predicted"/>
<keyword evidence="4 6" id="KW-1133">Transmembrane helix</keyword>
<comment type="subcellular location">
    <subcellularLocation>
        <location evidence="1">Cell membrane</location>
        <topology evidence="1">Multi-pass membrane protein</topology>
    </subcellularLocation>
</comment>
<dbReference type="AlphaFoldDB" id="F4QJ52"/>
<dbReference type="PANTHER" id="PTHR36506:SF1">
    <property type="entry name" value="PREFLAGELLIN PEPTIDASE"/>
    <property type="match status" value="1"/>
</dbReference>
<dbReference type="eggNOG" id="COG4960">
    <property type="taxonomic scope" value="Bacteria"/>
</dbReference>
<dbReference type="RefSeq" id="WP_006271051.1">
    <property type="nucleotide sequence ID" value="NZ_GL883077.1"/>
</dbReference>
<dbReference type="InterPro" id="IPR000045">
    <property type="entry name" value="Prepilin_IV_endopep_pep"/>
</dbReference>
<dbReference type="PANTHER" id="PTHR36506">
    <property type="entry name" value="PREFLAGELLIN PEPTIDASE"/>
    <property type="match status" value="1"/>
</dbReference>
<dbReference type="Proteomes" id="UP000006512">
    <property type="component" value="Unassembled WGS sequence"/>
</dbReference>
<keyword evidence="2" id="KW-1003">Cell membrane</keyword>
<dbReference type="GO" id="GO:0004190">
    <property type="term" value="F:aspartic-type endopeptidase activity"/>
    <property type="evidence" value="ECO:0007669"/>
    <property type="project" value="InterPro"/>
</dbReference>
<feature type="transmembrane region" description="Helical" evidence="6">
    <location>
        <begin position="59"/>
        <end position="77"/>
    </location>
</feature>
<feature type="domain" description="Prepilin type IV endopeptidase peptidase" evidence="7">
    <location>
        <begin position="11"/>
        <end position="113"/>
    </location>
</feature>
<evidence type="ECO:0000256" key="3">
    <source>
        <dbReference type="ARBA" id="ARBA00022692"/>
    </source>
</evidence>
<evidence type="ECO:0000256" key="1">
    <source>
        <dbReference type="ARBA" id="ARBA00004651"/>
    </source>
</evidence>
<evidence type="ECO:0000256" key="4">
    <source>
        <dbReference type="ARBA" id="ARBA00022989"/>
    </source>
</evidence>
<evidence type="ECO:0000313" key="8">
    <source>
        <dbReference type="EMBL" id="EGF91883.1"/>
    </source>
</evidence>
<name>F4QJ52_9CAUL</name>
<dbReference type="EMBL" id="GL883077">
    <property type="protein sequence ID" value="EGF91883.1"/>
    <property type="molecule type" value="Genomic_DNA"/>
</dbReference>
<dbReference type="STRING" id="715226.ABI_03150"/>
<evidence type="ECO:0000259" key="7">
    <source>
        <dbReference type="Pfam" id="PF01478"/>
    </source>
</evidence>
<dbReference type="Gene3D" id="1.20.120.1220">
    <property type="match status" value="1"/>
</dbReference>
<sequence length="172" mass="18037">MSIPLIFALTYPAYLLWAAVSDLVRMTISNRLNLILAGAFFPAALLLGLSLGDIGIHTAVAAGGLVLGMVLFALRFMGGGDAKLIAATALWLGLDGFIALLFYTALAGGALTLGIVIARKFFWALAPKLPKWLGQHLEAKTGIPYGIAICAGGLLAIPHGDLWARLTPLLNV</sequence>
<reference evidence="9" key="1">
    <citation type="submission" date="2011-03" db="EMBL/GenBank/DDBJ databases">
        <title>Draft genome sequence of Brevundimonas diminuta.</title>
        <authorList>
            <person name="Brown P.J.B."/>
            <person name="Buechlein A."/>
            <person name="Hemmerich C."/>
            <person name="Brun Y.V."/>
        </authorList>
    </citation>
    <scope>NUCLEOTIDE SEQUENCE [LARGE SCALE GENOMIC DNA]</scope>
    <source>
        <strain evidence="9">C19</strain>
    </source>
</reference>
<dbReference type="HOGENOM" id="CLU_057101_9_0_5"/>
<evidence type="ECO:0000256" key="5">
    <source>
        <dbReference type="ARBA" id="ARBA00023136"/>
    </source>
</evidence>
<protein>
    <submittedName>
        <fullName evidence="8">Type IV leader peptidase family protein</fullName>
    </submittedName>
</protein>
<dbReference type="InterPro" id="IPR052218">
    <property type="entry name" value="Preflagellin_Peptidase"/>
</dbReference>
<feature type="transmembrane region" description="Helical" evidence="6">
    <location>
        <begin position="97"/>
        <end position="118"/>
    </location>
</feature>
<dbReference type="Pfam" id="PF01478">
    <property type="entry name" value="Peptidase_A24"/>
    <property type="match status" value="1"/>
</dbReference>
<evidence type="ECO:0000256" key="2">
    <source>
        <dbReference type="ARBA" id="ARBA00022475"/>
    </source>
</evidence>
<gene>
    <name evidence="8" type="ORF">ABI_03150</name>
</gene>
<accession>F4QJ52</accession>
<keyword evidence="3 6" id="KW-0812">Transmembrane</keyword>